<feature type="region of interest" description="Disordered" evidence="1">
    <location>
        <begin position="62"/>
        <end position="148"/>
    </location>
</feature>
<evidence type="ECO:0000313" key="2">
    <source>
        <dbReference type="EMBL" id="CCG84514.1"/>
    </source>
</evidence>
<dbReference type="EMBL" id="CAHR02000255">
    <property type="protein sequence ID" value="CCG84514.1"/>
    <property type="molecule type" value="Genomic_DNA"/>
</dbReference>
<keyword evidence="3" id="KW-1185">Reference proteome</keyword>
<accession>R4XJ60</accession>
<dbReference type="OrthoDB" id="10574807at2759"/>
<dbReference type="AlphaFoldDB" id="R4XJ60"/>
<feature type="compositionally biased region" description="Basic residues" evidence="1">
    <location>
        <begin position="131"/>
        <end position="148"/>
    </location>
</feature>
<evidence type="ECO:0000256" key="1">
    <source>
        <dbReference type="SAM" id="MobiDB-lite"/>
    </source>
</evidence>
<proteinExistence type="predicted"/>
<gene>
    <name evidence="2" type="ORF">TAPDE_004980</name>
</gene>
<protein>
    <submittedName>
        <fullName evidence="2">Uncharacterized protein</fullName>
    </submittedName>
</protein>
<sequence length="148" mass="16669">MLSSKLMTMKFMSKSADQNTDNVPKSTQANSISDLHWRLDFRDVGKTALVQDLEVATSYTSFLGDSNGRRNFRKGSAKDVDQKSEDKFSASEDEEAAEDVYARRQSERATDNDNLRSMKGMKSLSGNSPNNKRKNKAPPNIKQKKNKQ</sequence>
<dbReference type="VEuPathDB" id="FungiDB:TAPDE_004980"/>
<feature type="compositionally biased region" description="Basic and acidic residues" evidence="1">
    <location>
        <begin position="100"/>
        <end position="116"/>
    </location>
</feature>
<name>R4XJ60_TAPDE</name>
<evidence type="ECO:0000313" key="3">
    <source>
        <dbReference type="Proteomes" id="UP000013776"/>
    </source>
</evidence>
<dbReference type="Pfam" id="PF10175">
    <property type="entry name" value="MPP6"/>
    <property type="match status" value="1"/>
</dbReference>
<comment type="caution">
    <text evidence="2">The sequence shown here is derived from an EMBL/GenBank/DDBJ whole genome shotgun (WGS) entry which is preliminary data.</text>
</comment>
<dbReference type="Proteomes" id="UP000013776">
    <property type="component" value="Unassembled WGS sequence"/>
</dbReference>
<reference evidence="2 3" key="1">
    <citation type="journal article" date="2013" name="MBio">
        <title>Genome sequencing of the plant pathogen Taphrina deformans, the causal agent of peach leaf curl.</title>
        <authorList>
            <person name="Cisse O.H."/>
            <person name="Almeida J.M.G.C.F."/>
            <person name="Fonseca A."/>
            <person name="Kumar A.A."/>
            <person name="Salojaervi J."/>
            <person name="Overmyer K."/>
            <person name="Hauser P.M."/>
            <person name="Pagni M."/>
        </authorList>
    </citation>
    <scope>NUCLEOTIDE SEQUENCE [LARGE SCALE GENOMIC DNA]</scope>
    <source>
        <strain evidence="3">PYCC 5710 / ATCC 11124 / CBS 356.35 / IMI 108563 / JCM 9778 / NBRC 8474</strain>
    </source>
</reference>
<feature type="compositionally biased region" description="Basic and acidic residues" evidence="1">
    <location>
        <begin position="76"/>
        <end position="90"/>
    </location>
</feature>
<organism evidence="2 3">
    <name type="scientific">Taphrina deformans (strain PYCC 5710 / ATCC 11124 / CBS 356.35 / IMI 108563 / JCM 9778 / NBRC 8474)</name>
    <name type="common">Peach leaf curl fungus</name>
    <name type="synonym">Lalaria deformans</name>
    <dbReference type="NCBI Taxonomy" id="1097556"/>
    <lineage>
        <taxon>Eukaryota</taxon>
        <taxon>Fungi</taxon>
        <taxon>Dikarya</taxon>
        <taxon>Ascomycota</taxon>
        <taxon>Taphrinomycotina</taxon>
        <taxon>Taphrinomycetes</taxon>
        <taxon>Taphrinales</taxon>
        <taxon>Taphrinaceae</taxon>
        <taxon>Taphrina</taxon>
    </lineage>
</organism>